<dbReference type="GO" id="GO:0004557">
    <property type="term" value="F:alpha-galactosidase activity"/>
    <property type="evidence" value="ECO:0007669"/>
    <property type="project" value="UniProtKB-EC"/>
</dbReference>
<comment type="catalytic activity">
    <reaction evidence="1">
        <text>Hydrolysis of terminal, non-reducing alpha-D-galactose residues in alpha-D-galactosides, including galactose oligosaccharides, galactomannans and galactolipids.</text>
        <dbReference type="EC" id="3.2.1.22"/>
    </reaction>
</comment>
<dbReference type="PANTHER" id="PTHR35273:SF2">
    <property type="entry name" value="ALPHA-GALACTOSIDASE"/>
    <property type="match status" value="1"/>
</dbReference>
<comment type="caution">
    <text evidence="6">The sequence shown here is derived from an EMBL/GenBank/DDBJ whole genome shotgun (WGS) entry which is preliminary data.</text>
</comment>
<dbReference type="InterPro" id="IPR013785">
    <property type="entry name" value="Aldolase_TIM"/>
</dbReference>
<keyword evidence="4" id="KW-1133">Transmembrane helix</keyword>
<feature type="domain" description="Glycoside-hydrolase family GH114 TIM-barrel" evidence="5">
    <location>
        <begin position="89"/>
        <end position="324"/>
    </location>
</feature>
<name>A0A8H5JXU1_9HYPO</name>
<evidence type="ECO:0000256" key="3">
    <source>
        <dbReference type="SAM" id="MobiDB-lite"/>
    </source>
</evidence>
<dbReference type="EMBL" id="JAAOAO010000113">
    <property type="protein sequence ID" value="KAF5562353.1"/>
    <property type="molecule type" value="Genomic_DNA"/>
</dbReference>
<accession>A0A8H5JXU1</accession>
<dbReference type="AlphaFoldDB" id="A0A8H5JXU1"/>
<dbReference type="PANTHER" id="PTHR35273">
    <property type="entry name" value="ALPHA-1,4 POLYGALACTOSAMINIDASE, PUTATIVE (AFU_ORTHOLOGUE AFUA_3G07890)-RELATED"/>
    <property type="match status" value="1"/>
</dbReference>
<evidence type="ECO:0000313" key="6">
    <source>
        <dbReference type="EMBL" id="KAF5562353.1"/>
    </source>
</evidence>
<proteinExistence type="predicted"/>
<dbReference type="Pfam" id="PF03537">
    <property type="entry name" value="Glyco_hydro_114"/>
    <property type="match status" value="1"/>
</dbReference>
<dbReference type="InterPro" id="IPR017853">
    <property type="entry name" value="GH"/>
</dbReference>
<dbReference type="Proteomes" id="UP000574317">
    <property type="component" value="Unassembled WGS sequence"/>
</dbReference>
<feature type="region of interest" description="Disordered" evidence="3">
    <location>
        <begin position="53"/>
        <end position="80"/>
    </location>
</feature>
<evidence type="ECO:0000256" key="2">
    <source>
        <dbReference type="ARBA" id="ARBA00012755"/>
    </source>
</evidence>
<protein>
    <recommendedName>
        <fullName evidence="2">alpha-galactosidase</fullName>
        <ecNumber evidence="2">3.2.1.22</ecNumber>
    </recommendedName>
</protein>
<sequence>MRFTASPPGREADHKSTDKPSWPLWKRLALLGIFLIISIPLGVGLGVGLSRNKNGGNNEHRNEDNTSDAKPPDNYSTHTSIWQPEVGASWQIILGKPIQLDNDTKLIPGVDIYDLDLYDNDKLTFTELNKRNKSVICYFSAGSWENWRSDKGDFNQADLGKELDGWPGERWLNVSSQSVRGVMKKRIELAAQKGCDAIDPDNVDGFQNDNGLGLTRESAINYVEFLADTAASLNMSTGLKNAGDIIHDVISKVHFSVNEQCVQYSECQKFATFIDNGKPVFHIEYPKGDPGSISAETVGNICSGKGQSKGAEGFSTVMKATKLGDWVEYCDGRAYK</sequence>
<keyword evidence="7" id="KW-1185">Reference proteome</keyword>
<dbReference type="SUPFAM" id="SSF51445">
    <property type="entry name" value="(Trans)glycosidases"/>
    <property type="match status" value="1"/>
</dbReference>
<gene>
    <name evidence="6" type="ORF">FNAPI_3249</name>
</gene>
<evidence type="ECO:0000259" key="5">
    <source>
        <dbReference type="Pfam" id="PF03537"/>
    </source>
</evidence>
<evidence type="ECO:0000256" key="1">
    <source>
        <dbReference type="ARBA" id="ARBA00001255"/>
    </source>
</evidence>
<feature type="transmembrane region" description="Helical" evidence="4">
    <location>
        <begin position="28"/>
        <end position="49"/>
    </location>
</feature>
<reference evidence="6 7" key="1">
    <citation type="submission" date="2020-05" db="EMBL/GenBank/DDBJ databases">
        <title>Identification and distribution of gene clusters putatively required for synthesis of sphingolipid metabolism inhibitors in phylogenetically diverse species of the filamentous fungus Fusarium.</title>
        <authorList>
            <person name="Kim H.-S."/>
            <person name="Busman M."/>
            <person name="Brown D.W."/>
            <person name="Divon H."/>
            <person name="Uhlig S."/>
            <person name="Proctor R.H."/>
        </authorList>
    </citation>
    <scope>NUCLEOTIDE SEQUENCE [LARGE SCALE GENOMIC DNA]</scope>
    <source>
        <strain evidence="6 7">NRRL 25196</strain>
    </source>
</reference>
<organism evidence="6 7">
    <name type="scientific">Fusarium napiforme</name>
    <dbReference type="NCBI Taxonomy" id="42672"/>
    <lineage>
        <taxon>Eukaryota</taxon>
        <taxon>Fungi</taxon>
        <taxon>Dikarya</taxon>
        <taxon>Ascomycota</taxon>
        <taxon>Pezizomycotina</taxon>
        <taxon>Sordariomycetes</taxon>
        <taxon>Hypocreomycetidae</taxon>
        <taxon>Hypocreales</taxon>
        <taxon>Nectriaceae</taxon>
        <taxon>Fusarium</taxon>
        <taxon>Fusarium fujikuroi species complex</taxon>
    </lineage>
</organism>
<dbReference type="InterPro" id="IPR004352">
    <property type="entry name" value="GH114_TIM-barrel"/>
</dbReference>
<dbReference type="EC" id="3.2.1.22" evidence="2"/>
<keyword evidence="4" id="KW-0812">Transmembrane</keyword>
<evidence type="ECO:0000313" key="7">
    <source>
        <dbReference type="Proteomes" id="UP000574317"/>
    </source>
</evidence>
<dbReference type="Gene3D" id="3.20.20.70">
    <property type="entry name" value="Aldolase class I"/>
    <property type="match status" value="1"/>
</dbReference>
<keyword evidence="4" id="KW-0472">Membrane</keyword>
<evidence type="ECO:0000256" key="4">
    <source>
        <dbReference type="SAM" id="Phobius"/>
    </source>
</evidence>